<dbReference type="NCBIfam" id="TIGR00086">
    <property type="entry name" value="smpB"/>
    <property type="match status" value="1"/>
</dbReference>
<keyword evidence="2" id="KW-0694">RNA-binding</keyword>
<proteinExistence type="inferred from homology"/>
<dbReference type="EMBL" id="CAFBPE010000018">
    <property type="protein sequence ID" value="CAB5002768.1"/>
    <property type="molecule type" value="Genomic_DNA"/>
</dbReference>
<dbReference type="Pfam" id="PF01668">
    <property type="entry name" value="SmpB"/>
    <property type="match status" value="1"/>
</dbReference>
<evidence type="ECO:0000313" key="4">
    <source>
        <dbReference type="EMBL" id="CAB5002768.1"/>
    </source>
</evidence>
<accession>A0A6J7PCG5</accession>
<evidence type="ECO:0000256" key="1">
    <source>
        <dbReference type="ARBA" id="ARBA00022490"/>
    </source>
</evidence>
<dbReference type="CDD" id="cd09294">
    <property type="entry name" value="SmpB"/>
    <property type="match status" value="1"/>
</dbReference>
<dbReference type="InterPro" id="IPR000037">
    <property type="entry name" value="SsrA-bd_prot"/>
</dbReference>
<dbReference type="SUPFAM" id="SSF74982">
    <property type="entry name" value="Small protein B (SmpB)"/>
    <property type="match status" value="1"/>
</dbReference>
<feature type="region of interest" description="Disordered" evidence="3">
    <location>
        <begin position="130"/>
        <end position="167"/>
    </location>
</feature>
<dbReference type="HAMAP" id="MF_00023">
    <property type="entry name" value="SmpB"/>
    <property type="match status" value="1"/>
</dbReference>
<dbReference type="NCBIfam" id="NF003843">
    <property type="entry name" value="PRK05422.1"/>
    <property type="match status" value="1"/>
</dbReference>
<dbReference type="GO" id="GO:0003723">
    <property type="term" value="F:RNA binding"/>
    <property type="evidence" value="ECO:0007669"/>
    <property type="project" value="UniProtKB-KW"/>
</dbReference>
<feature type="compositionally biased region" description="Basic and acidic residues" evidence="3">
    <location>
        <begin position="132"/>
        <end position="147"/>
    </location>
</feature>
<evidence type="ECO:0000256" key="3">
    <source>
        <dbReference type="SAM" id="MobiDB-lite"/>
    </source>
</evidence>
<dbReference type="Gene3D" id="2.40.280.10">
    <property type="match status" value="1"/>
</dbReference>
<dbReference type="AlphaFoldDB" id="A0A6J7PCG5"/>
<gene>
    <name evidence="4" type="ORF">UFOPK4065_00408</name>
</gene>
<organism evidence="4">
    <name type="scientific">freshwater metagenome</name>
    <dbReference type="NCBI Taxonomy" id="449393"/>
    <lineage>
        <taxon>unclassified sequences</taxon>
        <taxon>metagenomes</taxon>
        <taxon>ecological metagenomes</taxon>
    </lineage>
</organism>
<dbReference type="PROSITE" id="PS01317">
    <property type="entry name" value="SSRP"/>
    <property type="match status" value="1"/>
</dbReference>
<dbReference type="InterPro" id="IPR023620">
    <property type="entry name" value="SmpB"/>
</dbReference>
<dbReference type="InterPro" id="IPR020081">
    <property type="entry name" value="SsrA-bd_prot_CS"/>
</dbReference>
<dbReference type="PANTHER" id="PTHR30308:SF2">
    <property type="entry name" value="SSRA-BINDING PROTEIN"/>
    <property type="match status" value="1"/>
</dbReference>
<sequence length="167" mass="18686">MVKEIGRKVIAQNKKARHDYSIEDVYECGLVLMGTEVKSLRLGRASLIDGFAVVNDGELWLSGVHIPEYTEGTWTNHTPRRERKLLVHKAELNKLIAKLKDSGTTLVPLSLYFKDGKAKVEIAVARGKKAHDKREAIKTREADREVARVVSRGSSGKSAKASKRYED</sequence>
<keyword evidence="1" id="KW-0963">Cytoplasm</keyword>
<dbReference type="PANTHER" id="PTHR30308">
    <property type="entry name" value="TMRNA-BINDING COMPONENT OF TRANS-TRANSLATION TAGGING COMPLEX"/>
    <property type="match status" value="1"/>
</dbReference>
<dbReference type="GO" id="GO:0005829">
    <property type="term" value="C:cytosol"/>
    <property type="evidence" value="ECO:0007669"/>
    <property type="project" value="TreeGrafter"/>
</dbReference>
<evidence type="ECO:0000256" key="2">
    <source>
        <dbReference type="ARBA" id="ARBA00022884"/>
    </source>
</evidence>
<protein>
    <submittedName>
        <fullName evidence="4">Unannotated protein</fullName>
    </submittedName>
</protein>
<reference evidence="4" key="1">
    <citation type="submission" date="2020-05" db="EMBL/GenBank/DDBJ databases">
        <authorList>
            <person name="Chiriac C."/>
            <person name="Salcher M."/>
            <person name="Ghai R."/>
            <person name="Kavagutti S V."/>
        </authorList>
    </citation>
    <scope>NUCLEOTIDE SEQUENCE</scope>
</reference>
<feature type="compositionally biased region" description="Low complexity" evidence="3">
    <location>
        <begin position="148"/>
        <end position="159"/>
    </location>
</feature>
<name>A0A6J7PCG5_9ZZZZ</name>
<dbReference type="GO" id="GO:0070930">
    <property type="term" value="P:trans-translation-dependent protein tagging"/>
    <property type="evidence" value="ECO:0007669"/>
    <property type="project" value="TreeGrafter"/>
</dbReference>